<evidence type="ECO:0000313" key="1">
    <source>
        <dbReference type="EMBL" id="CAG7830417.1"/>
    </source>
</evidence>
<evidence type="ECO:0000313" key="2">
    <source>
        <dbReference type="Proteomes" id="UP000708208"/>
    </source>
</evidence>
<proteinExistence type="predicted"/>
<reference evidence="1" key="1">
    <citation type="submission" date="2021-06" db="EMBL/GenBank/DDBJ databases">
        <authorList>
            <person name="Hodson N. C."/>
            <person name="Mongue J. A."/>
            <person name="Jaron S. K."/>
        </authorList>
    </citation>
    <scope>NUCLEOTIDE SEQUENCE</scope>
</reference>
<accession>A0A8J2L8R2</accession>
<sequence length="24" mass="2683">QCLLTVIRILRQSLKVVTQDSIGV</sequence>
<feature type="non-terminal residue" evidence="1">
    <location>
        <position position="1"/>
    </location>
</feature>
<organism evidence="1 2">
    <name type="scientific">Allacma fusca</name>
    <dbReference type="NCBI Taxonomy" id="39272"/>
    <lineage>
        <taxon>Eukaryota</taxon>
        <taxon>Metazoa</taxon>
        <taxon>Ecdysozoa</taxon>
        <taxon>Arthropoda</taxon>
        <taxon>Hexapoda</taxon>
        <taxon>Collembola</taxon>
        <taxon>Symphypleona</taxon>
        <taxon>Sminthuridae</taxon>
        <taxon>Allacma</taxon>
    </lineage>
</organism>
<dbReference type="Proteomes" id="UP000708208">
    <property type="component" value="Unassembled WGS sequence"/>
</dbReference>
<dbReference type="AlphaFoldDB" id="A0A8J2L8R2"/>
<name>A0A8J2L8R2_9HEXA</name>
<protein>
    <submittedName>
        <fullName evidence="1">Uncharacterized protein</fullName>
    </submittedName>
</protein>
<keyword evidence="2" id="KW-1185">Reference proteome</keyword>
<dbReference type="EMBL" id="CAJVCH010555752">
    <property type="protein sequence ID" value="CAG7830417.1"/>
    <property type="molecule type" value="Genomic_DNA"/>
</dbReference>
<comment type="caution">
    <text evidence="1">The sequence shown here is derived from an EMBL/GenBank/DDBJ whole genome shotgun (WGS) entry which is preliminary data.</text>
</comment>
<gene>
    <name evidence="1" type="ORF">AFUS01_LOCUS40221</name>
</gene>